<proteinExistence type="predicted"/>
<evidence type="ECO:0000256" key="1">
    <source>
        <dbReference type="SAM" id="Phobius"/>
    </source>
</evidence>
<feature type="transmembrane region" description="Helical" evidence="1">
    <location>
        <begin position="6"/>
        <end position="24"/>
    </location>
</feature>
<evidence type="ECO:0000313" key="3">
    <source>
        <dbReference type="Proteomes" id="UP001596990"/>
    </source>
</evidence>
<sequence length="177" mass="20725">MGKKRIGIIIGVLTLVLVVSYYFYNSKQELYGNDKDSIVKVIKSIDDYENKEVEILEISDFNDVRIVGFLSNDSPSYIEFIKNQKENYVWRHIESRDNESFSMFSPLSGSSKMMVVTNYENKIAKMQVDINGKPLEQIFTPHQANVTWVDKPQTNKDSYEYRNYKYYDINGNLIKEN</sequence>
<evidence type="ECO:0000313" key="2">
    <source>
        <dbReference type="EMBL" id="MFD1019553.1"/>
    </source>
</evidence>
<keyword evidence="1" id="KW-0472">Membrane</keyword>
<keyword evidence="3" id="KW-1185">Reference proteome</keyword>
<dbReference type="EMBL" id="JBHTKL010000005">
    <property type="protein sequence ID" value="MFD1019553.1"/>
    <property type="molecule type" value="Genomic_DNA"/>
</dbReference>
<reference evidence="3" key="1">
    <citation type="journal article" date="2019" name="Int. J. Syst. Evol. Microbiol.">
        <title>The Global Catalogue of Microorganisms (GCM) 10K type strain sequencing project: providing services to taxonomists for standard genome sequencing and annotation.</title>
        <authorList>
            <consortium name="The Broad Institute Genomics Platform"/>
            <consortium name="The Broad Institute Genome Sequencing Center for Infectious Disease"/>
            <person name="Wu L."/>
            <person name="Ma J."/>
        </authorList>
    </citation>
    <scope>NUCLEOTIDE SEQUENCE [LARGE SCALE GENOMIC DNA]</scope>
    <source>
        <strain evidence="3">CCUG 56607</strain>
    </source>
</reference>
<evidence type="ECO:0008006" key="4">
    <source>
        <dbReference type="Google" id="ProtNLM"/>
    </source>
</evidence>
<dbReference type="Proteomes" id="UP001596990">
    <property type="component" value="Unassembled WGS sequence"/>
</dbReference>
<protein>
    <recommendedName>
        <fullName evidence="4">DUF5590 domain-containing protein</fullName>
    </recommendedName>
</protein>
<organism evidence="2 3">
    <name type="scientific">Thalassobacillus hwangdonensis</name>
    <dbReference type="NCBI Taxonomy" id="546108"/>
    <lineage>
        <taxon>Bacteria</taxon>
        <taxon>Bacillati</taxon>
        <taxon>Bacillota</taxon>
        <taxon>Bacilli</taxon>
        <taxon>Bacillales</taxon>
        <taxon>Bacillaceae</taxon>
        <taxon>Thalassobacillus</taxon>
    </lineage>
</organism>
<gene>
    <name evidence="2" type="ORF">ACFQ2J_10255</name>
</gene>
<dbReference type="RefSeq" id="WP_386059631.1">
    <property type="nucleotide sequence ID" value="NZ_JBHTKL010000005.1"/>
</dbReference>
<comment type="caution">
    <text evidence="2">The sequence shown here is derived from an EMBL/GenBank/DDBJ whole genome shotgun (WGS) entry which is preliminary data.</text>
</comment>
<accession>A0ABW3L4D0</accession>
<name>A0ABW3L4D0_9BACI</name>
<keyword evidence="1" id="KW-1133">Transmembrane helix</keyword>
<keyword evidence="1" id="KW-0812">Transmembrane</keyword>